<dbReference type="EMBL" id="BAAAUD010000013">
    <property type="protein sequence ID" value="GAA2929518.1"/>
    <property type="molecule type" value="Genomic_DNA"/>
</dbReference>
<name>A0ABN3WVQ5_9ACTN</name>
<organism evidence="2 3">
    <name type="scientific">Streptomyces enissocaesilis</name>
    <dbReference type="NCBI Taxonomy" id="332589"/>
    <lineage>
        <taxon>Bacteria</taxon>
        <taxon>Bacillati</taxon>
        <taxon>Actinomycetota</taxon>
        <taxon>Actinomycetes</taxon>
        <taxon>Kitasatosporales</taxon>
        <taxon>Streptomycetaceae</taxon>
        <taxon>Streptomyces</taxon>
        <taxon>Streptomyces rochei group</taxon>
    </lineage>
</organism>
<sequence>MTDLDRLLLESVPDGTFGGARTLHRRGRTTEPARQPRQPDPRAAEHLAELAAAIARPRRPLIRDAA</sequence>
<evidence type="ECO:0000256" key="1">
    <source>
        <dbReference type="SAM" id="MobiDB-lite"/>
    </source>
</evidence>
<dbReference type="RefSeq" id="WP_344491917.1">
    <property type="nucleotide sequence ID" value="NZ_BAAAUD010000013.1"/>
</dbReference>
<dbReference type="Proteomes" id="UP001500403">
    <property type="component" value="Unassembled WGS sequence"/>
</dbReference>
<gene>
    <name evidence="2" type="ORF">GCM10010446_12600</name>
</gene>
<evidence type="ECO:0000313" key="2">
    <source>
        <dbReference type="EMBL" id="GAA2929518.1"/>
    </source>
</evidence>
<feature type="region of interest" description="Disordered" evidence="1">
    <location>
        <begin position="15"/>
        <end position="42"/>
    </location>
</feature>
<accession>A0ABN3WVQ5</accession>
<comment type="caution">
    <text evidence="2">The sequence shown here is derived from an EMBL/GenBank/DDBJ whole genome shotgun (WGS) entry which is preliminary data.</text>
</comment>
<protein>
    <submittedName>
        <fullName evidence="2">Uncharacterized protein</fullName>
    </submittedName>
</protein>
<reference evidence="2 3" key="1">
    <citation type="journal article" date="2019" name="Int. J. Syst. Evol. Microbiol.">
        <title>The Global Catalogue of Microorganisms (GCM) 10K type strain sequencing project: providing services to taxonomists for standard genome sequencing and annotation.</title>
        <authorList>
            <consortium name="The Broad Institute Genomics Platform"/>
            <consortium name="The Broad Institute Genome Sequencing Center for Infectious Disease"/>
            <person name="Wu L."/>
            <person name="Ma J."/>
        </authorList>
    </citation>
    <scope>NUCLEOTIDE SEQUENCE [LARGE SCALE GENOMIC DNA]</scope>
    <source>
        <strain evidence="2 3">JCM 9088</strain>
    </source>
</reference>
<evidence type="ECO:0000313" key="3">
    <source>
        <dbReference type="Proteomes" id="UP001500403"/>
    </source>
</evidence>
<proteinExistence type="predicted"/>
<keyword evidence="3" id="KW-1185">Reference proteome</keyword>